<proteinExistence type="inferred from homology"/>
<dbReference type="Pfam" id="PF05199">
    <property type="entry name" value="GMC_oxred_C"/>
    <property type="match status" value="1"/>
</dbReference>
<evidence type="ECO:0000313" key="3">
    <source>
        <dbReference type="EMBL" id="GAA2610019.1"/>
    </source>
</evidence>
<dbReference type="SUPFAM" id="SSF51905">
    <property type="entry name" value="FAD/NAD(P)-binding domain"/>
    <property type="match status" value="1"/>
</dbReference>
<dbReference type="RefSeq" id="WP_344565150.1">
    <property type="nucleotide sequence ID" value="NZ_BAAARJ010000007.1"/>
</dbReference>
<dbReference type="InterPro" id="IPR036188">
    <property type="entry name" value="FAD/NAD-bd_sf"/>
</dbReference>
<dbReference type="SUPFAM" id="SSF54373">
    <property type="entry name" value="FAD-linked reductases, C-terminal domain"/>
    <property type="match status" value="1"/>
</dbReference>
<dbReference type="InterPro" id="IPR012132">
    <property type="entry name" value="GMC_OxRdtase"/>
</dbReference>
<dbReference type="InterPro" id="IPR000172">
    <property type="entry name" value="GMC_OxRdtase_N"/>
</dbReference>
<dbReference type="Pfam" id="PF00732">
    <property type="entry name" value="GMC_oxred_N"/>
    <property type="match status" value="1"/>
</dbReference>
<accession>A0ABP6CFV8</accession>
<dbReference type="Proteomes" id="UP001501447">
    <property type="component" value="Unassembled WGS sequence"/>
</dbReference>
<dbReference type="InterPro" id="IPR007867">
    <property type="entry name" value="GMC_OxRtase_C"/>
</dbReference>
<dbReference type="PIRSF" id="PIRSF000137">
    <property type="entry name" value="Alcohol_oxidase"/>
    <property type="match status" value="1"/>
</dbReference>
<evidence type="ECO:0000313" key="4">
    <source>
        <dbReference type="Proteomes" id="UP001501447"/>
    </source>
</evidence>
<dbReference type="PROSITE" id="PS00624">
    <property type="entry name" value="GMC_OXRED_2"/>
    <property type="match status" value="1"/>
</dbReference>
<dbReference type="EMBL" id="BAAARJ010000007">
    <property type="protein sequence ID" value="GAA2610019.1"/>
    <property type="molecule type" value="Genomic_DNA"/>
</dbReference>
<reference evidence="4" key="1">
    <citation type="journal article" date="2019" name="Int. J. Syst. Evol. Microbiol.">
        <title>The Global Catalogue of Microorganisms (GCM) 10K type strain sequencing project: providing services to taxonomists for standard genome sequencing and annotation.</title>
        <authorList>
            <consortium name="The Broad Institute Genomics Platform"/>
            <consortium name="The Broad Institute Genome Sequencing Center for Infectious Disease"/>
            <person name="Wu L."/>
            <person name="Ma J."/>
        </authorList>
    </citation>
    <scope>NUCLEOTIDE SEQUENCE [LARGE SCALE GENOMIC DNA]</scope>
    <source>
        <strain evidence="4">JCM 16373</strain>
    </source>
</reference>
<dbReference type="PANTHER" id="PTHR11552">
    <property type="entry name" value="GLUCOSE-METHANOL-CHOLINE GMC OXIDOREDUCTASE"/>
    <property type="match status" value="1"/>
</dbReference>
<name>A0ABP6CFV8_9ACTN</name>
<dbReference type="PROSITE" id="PS51257">
    <property type="entry name" value="PROKAR_LIPOPROTEIN"/>
    <property type="match status" value="1"/>
</dbReference>
<dbReference type="Gene3D" id="3.30.410.40">
    <property type="match status" value="1"/>
</dbReference>
<evidence type="ECO:0000256" key="1">
    <source>
        <dbReference type="ARBA" id="ARBA00010790"/>
    </source>
</evidence>
<dbReference type="PANTHER" id="PTHR11552:SF152">
    <property type="entry name" value="OXIDASE (CODA), PUTATIVE (AFU_ORTHOLOGUE AFUA_8G04090)-RELATED"/>
    <property type="match status" value="1"/>
</dbReference>
<comment type="caution">
    <text evidence="3">The sequence shown here is derived from an EMBL/GenBank/DDBJ whole genome shotgun (WGS) entry which is preliminary data.</text>
</comment>
<sequence>MNERESGGPGHDVSGHDVSDGYDYVVVGGGTAGCVLAARLTEDPDCRVCVIEGGPSDVGDENVLRLRNWINLLESAYDYGYTTTEQPRGNSHIVHSRARVLGGCSSHNTLISFLPFPEDLDEWVGMGCAGWDPVTVLPYRRRLQNTIVPVGEADRNPIAKDFVTAAAEALHVPVIEDFNRRPFPDGAGFFSLSYDPATNHRSSASVAYLHPVLDRPNLTLKLETWAHQLLPAADGRLTQVRVRYADGSTGTVRAERELLLCAGAVDTPRLLLLSGIGPANQLRALGIDVRADLPGVGENLLDHPESVIIWETHGPLPPNSAMDSDAGLFVRRDTTQPRPDLMFHFYQVPFTVNTERLGYPTPPYGVCMTPNVPRARSTGRLWLRSADPAEHPALDFRYFTDPDGHDERTIVEGLRLAREVAGTAPLRDWLRREIAPGPGIRSDEGLSEYGRRAAHTVYHPAGTCRMGAADDPLAVVDPLLRLRGQDGVRIVDASVFPTMPSINPMVTVLLAAERAADLITGRPGPTPEGSER</sequence>
<keyword evidence="4" id="KW-1185">Reference proteome</keyword>
<organism evidence="3 4">
    <name type="scientific">Streptomyces axinellae</name>
    <dbReference type="NCBI Taxonomy" id="552788"/>
    <lineage>
        <taxon>Bacteria</taxon>
        <taxon>Bacillati</taxon>
        <taxon>Actinomycetota</taxon>
        <taxon>Actinomycetes</taxon>
        <taxon>Kitasatosporales</taxon>
        <taxon>Streptomycetaceae</taxon>
        <taxon>Streptomyces</taxon>
    </lineage>
</organism>
<evidence type="ECO:0000259" key="2">
    <source>
        <dbReference type="PROSITE" id="PS00624"/>
    </source>
</evidence>
<gene>
    <name evidence="3" type="ORF">GCM10009863_24470</name>
</gene>
<feature type="domain" description="Glucose-methanol-choline oxidoreductase N-terminal" evidence="2">
    <location>
        <begin position="263"/>
        <end position="277"/>
    </location>
</feature>
<dbReference type="Gene3D" id="3.50.50.60">
    <property type="entry name" value="FAD/NAD(P)-binding domain"/>
    <property type="match status" value="1"/>
</dbReference>
<comment type="similarity">
    <text evidence="1">Belongs to the GMC oxidoreductase family.</text>
</comment>
<protein>
    <submittedName>
        <fullName evidence="3">GMC family oxidoreductase N-terminal domain-containing protein</fullName>
    </submittedName>
</protein>